<comment type="caution">
    <text evidence="1">The sequence shown here is derived from an EMBL/GenBank/DDBJ whole genome shotgun (WGS) entry which is preliminary data.</text>
</comment>
<proteinExistence type="predicted"/>
<protein>
    <submittedName>
        <fullName evidence="1">Uncharacterized protein</fullName>
    </submittedName>
</protein>
<reference evidence="1 2" key="1">
    <citation type="submission" date="2021-06" db="EMBL/GenBank/DDBJ databases">
        <authorList>
            <person name="Palmer J.M."/>
        </authorList>
    </citation>
    <scope>NUCLEOTIDE SEQUENCE [LARGE SCALE GENOMIC DNA]</scope>
    <source>
        <strain evidence="1 2">AS_MEX2019</strain>
        <tissue evidence="1">Muscle</tissue>
    </source>
</reference>
<gene>
    <name evidence="1" type="ORF">AMECASPLE_000714</name>
</gene>
<sequence length="131" mass="14991">MSQSWCIAVHAKHTGLISSPCSCTCTCRQTHGDLDAGFKIKHRKVMAVSVQHLKCQLSTCLYCSLFLFEPFEEYPFEKSTVPVVCAKESRAKRTAPKQYHFESNERVYQIIKNNRSVVFILRAMKEGNQTQ</sequence>
<accession>A0ABV0X9Q5</accession>
<evidence type="ECO:0000313" key="2">
    <source>
        <dbReference type="Proteomes" id="UP001469553"/>
    </source>
</evidence>
<organism evidence="1 2">
    <name type="scientific">Ameca splendens</name>
    <dbReference type="NCBI Taxonomy" id="208324"/>
    <lineage>
        <taxon>Eukaryota</taxon>
        <taxon>Metazoa</taxon>
        <taxon>Chordata</taxon>
        <taxon>Craniata</taxon>
        <taxon>Vertebrata</taxon>
        <taxon>Euteleostomi</taxon>
        <taxon>Actinopterygii</taxon>
        <taxon>Neopterygii</taxon>
        <taxon>Teleostei</taxon>
        <taxon>Neoteleostei</taxon>
        <taxon>Acanthomorphata</taxon>
        <taxon>Ovalentaria</taxon>
        <taxon>Atherinomorphae</taxon>
        <taxon>Cyprinodontiformes</taxon>
        <taxon>Goodeidae</taxon>
        <taxon>Ameca</taxon>
    </lineage>
</organism>
<name>A0ABV0X9Q5_9TELE</name>
<keyword evidence="2" id="KW-1185">Reference proteome</keyword>
<dbReference type="Proteomes" id="UP001469553">
    <property type="component" value="Unassembled WGS sequence"/>
</dbReference>
<dbReference type="EMBL" id="JAHRIP010000021">
    <property type="protein sequence ID" value="MEQ2278613.1"/>
    <property type="molecule type" value="Genomic_DNA"/>
</dbReference>
<evidence type="ECO:0000313" key="1">
    <source>
        <dbReference type="EMBL" id="MEQ2278613.1"/>
    </source>
</evidence>